<dbReference type="EMBL" id="CABVHW010000010">
    <property type="protein sequence ID" value="VVO08351.1"/>
    <property type="molecule type" value="Genomic_DNA"/>
</dbReference>
<protein>
    <recommendedName>
        <fullName evidence="3">HNH endonuclease</fullName>
    </recommendedName>
</protein>
<dbReference type="Proteomes" id="UP000381093">
    <property type="component" value="Unassembled WGS sequence"/>
</dbReference>
<reference evidence="1 2" key="1">
    <citation type="submission" date="2019-09" db="EMBL/GenBank/DDBJ databases">
        <authorList>
            <person name="Chandra G."/>
            <person name="Truman W A."/>
        </authorList>
    </citation>
    <scope>NUCLEOTIDE SEQUENCE [LARGE SCALE GENOMIC DNA]</scope>
    <source>
        <strain evidence="1">PS710</strain>
    </source>
</reference>
<organism evidence="1 2">
    <name type="scientific">Pseudomonas fluorescens</name>
    <dbReference type="NCBI Taxonomy" id="294"/>
    <lineage>
        <taxon>Bacteria</taxon>
        <taxon>Pseudomonadati</taxon>
        <taxon>Pseudomonadota</taxon>
        <taxon>Gammaproteobacteria</taxon>
        <taxon>Pseudomonadales</taxon>
        <taxon>Pseudomonadaceae</taxon>
        <taxon>Pseudomonas</taxon>
    </lineage>
</organism>
<gene>
    <name evidence="1" type="ORF">PS710_03240</name>
</gene>
<evidence type="ECO:0000313" key="1">
    <source>
        <dbReference type="EMBL" id="VVO08351.1"/>
    </source>
</evidence>
<proteinExistence type="predicted"/>
<name>A0A5E7CWK2_PSEFL</name>
<sequence>MAFDAQTRTTAILRCGGICPNPDCNTYLLGPTQSSMSHASIVEGAHIISPRTNGPRYAEIENYDSWDNCIPLCNNCHYEVDHGQNALFYSAVMLRKWRDDAEHMAHLRKGTPVRAQYYDPEKARAVKKAFSAELGKILTAMWNDNFPNTDLISTKGIQGVLYGSRGFNSGGWSHESPTRSPDDRIAFLQDDLVNAMKHVVEVYRKRPWASYTWIGIYGAESFKDDRYVSAYGQQADAEYRAEFANSLANFNQLGYQFINLQ</sequence>
<evidence type="ECO:0008006" key="3">
    <source>
        <dbReference type="Google" id="ProtNLM"/>
    </source>
</evidence>
<accession>A0A5E7CWK2</accession>
<evidence type="ECO:0000313" key="2">
    <source>
        <dbReference type="Proteomes" id="UP000381093"/>
    </source>
</evidence>
<dbReference type="CDD" id="cd00085">
    <property type="entry name" value="HNHc"/>
    <property type="match status" value="1"/>
</dbReference>
<dbReference type="AlphaFoldDB" id="A0A5E7CWK2"/>
<dbReference type="InterPro" id="IPR003615">
    <property type="entry name" value="HNH_nuc"/>
</dbReference>